<dbReference type="RefSeq" id="YP_418227.1">
    <property type="nucleotide sequence ID" value="NC_007623.1"/>
</dbReference>
<dbReference type="GeneID" id="5176652"/>
<evidence type="ECO:0000313" key="2">
    <source>
        <dbReference type="Proteomes" id="UP000001239"/>
    </source>
</evidence>
<dbReference type="OrthoDB" id="17530at10239"/>
<evidence type="ECO:0000313" key="1">
    <source>
        <dbReference type="EMBL" id="CAG27288.1"/>
    </source>
</evidence>
<dbReference type="Proteomes" id="UP000001239">
    <property type="component" value="Segment"/>
</dbReference>
<dbReference type="EMBL" id="AJ697969">
    <property type="protein sequence ID" value="CAG27288.1"/>
    <property type="molecule type" value="Genomic_DNA"/>
</dbReference>
<sequence length="146" mass="16490">MSINKEYGEWMEKGVKGLVDSHDYNKATNHITFDSEKVELPKGVTQDSILQHVNFFNDISAQVETATSQIARSQFEDNKELTTVDGTLNLGGLNINSQHHLKQKVGEDYLWGQSTTAVDYTHTEEQAVWLDTQRTASQEQAAKLFE</sequence>
<reference evidence="1 2" key="3">
    <citation type="journal article" date="2004" name="Bioinformatics">
        <title>PHIRE, a deterministic approach to reveal regulatory elements in bacteriophage genomes.</title>
        <authorList>
            <person name="Lavigne R."/>
            <person name="Sun W.D."/>
            <person name="Volckaert G."/>
        </authorList>
    </citation>
    <scope>NUCLEOTIDE SEQUENCE [LARGE SCALE GENOMIC DNA]</scope>
</reference>
<reference evidence="1 2" key="4">
    <citation type="journal article" date="2005" name="J. Mol. Biol.">
        <title>Genome comparison of Pseudomonas aeruginosa large phages.</title>
        <authorList>
            <person name="Hertveldt K."/>
            <person name="Lavigne R."/>
            <person name="Pleteneva E."/>
            <person name="Sernova N."/>
            <person name="Kurochkina L."/>
            <person name="Korchevskii R."/>
            <person name="Robben J."/>
            <person name="Mesyanzhinov V."/>
            <person name="Krylov V.N."/>
            <person name="Volckaert G."/>
        </authorList>
    </citation>
    <scope>NUCLEOTIDE SEQUENCE</scope>
</reference>
<name>Q2Z0N7_9CAUD</name>
<accession>Q2Z0N7</accession>
<proteinExistence type="predicted"/>
<organism evidence="1 2">
    <name type="scientific">Pseudomonas phage EL</name>
    <dbReference type="NCBI Taxonomy" id="273133"/>
    <lineage>
        <taxon>Viruses</taxon>
        <taxon>Duplodnaviria</taxon>
        <taxon>Heunggongvirae</taxon>
        <taxon>Uroviricota</taxon>
        <taxon>Caudoviricetes</taxon>
        <taxon>Chimalliviridae</taxon>
        <taxon>Elvirus</taxon>
        <taxon>Elvirus EL</taxon>
    </lineage>
</organism>
<reference evidence="1 2" key="2">
    <citation type="journal article" date="2003" name="Res. Microbiol.">
        <title>Myoviridae bacteriophages of Pseudomonas aeruginosa: a long and complex evolutionary pathway.</title>
        <authorList>
            <person name="Krylov V.N."/>
            <person name="Pleteneva E.A."/>
            <person name="Bourkalsteva M.V."/>
            <person name="Shaburova O.V."/>
            <person name="Volckaert G."/>
            <person name="Sykilinda N.N."/>
            <person name="Kurochkina L.P."/>
            <person name="Mesyanzhinov V.V."/>
        </authorList>
    </citation>
    <scope>NUCLEOTIDE SEQUENCE [LARGE SCALE GENOMIC DNA]</scope>
</reference>
<dbReference type="KEGG" id="vg:5176652"/>
<protein>
    <submittedName>
        <fullName evidence="1">Uncharacterized protein</fullName>
    </submittedName>
</protein>
<keyword evidence="2" id="KW-1185">Reference proteome</keyword>
<reference evidence="1 2" key="1">
    <citation type="journal article" date="2002" name="Genetika">
        <title>Phenogenetic characterization of a group of giant Phi KZ-like bacteriophages of Pseudomonas aeruginosa].</title>
        <authorList>
            <person name="Burkal'tseva M.V."/>
            <person name="Krylov V.N."/>
            <person name="Pleteneva E.A."/>
            <person name="Shaburova O.V."/>
            <person name="Krylov S.V."/>
            <person name="Volckaert G."/>
            <person name="Sykilinda N.N."/>
            <person name="Kurochkina L.P."/>
            <person name="Mesyanzhinov V.V."/>
        </authorList>
    </citation>
    <scope>NUCLEOTIDE SEQUENCE [LARGE SCALE GENOMIC DNA]</scope>
</reference>